<keyword evidence="1" id="KW-1133">Transmembrane helix</keyword>
<keyword evidence="3" id="KW-1185">Reference proteome</keyword>
<feature type="transmembrane region" description="Helical" evidence="1">
    <location>
        <begin position="150"/>
        <end position="170"/>
    </location>
</feature>
<protein>
    <recommendedName>
        <fullName evidence="4">Major facilitator superfamily (MFS) profile domain-containing protein</fullName>
    </recommendedName>
</protein>
<feature type="transmembrane region" description="Helical" evidence="1">
    <location>
        <begin position="235"/>
        <end position="254"/>
    </location>
</feature>
<keyword evidence="1" id="KW-0472">Membrane</keyword>
<dbReference type="AlphaFoldDB" id="A0A0B1SVF7"/>
<dbReference type="SUPFAM" id="SSF103473">
    <property type="entry name" value="MFS general substrate transporter"/>
    <property type="match status" value="1"/>
</dbReference>
<feature type="transmembrane region" description="Helical" evidence="1">
    <location>
        <begin position="16"/>
        <end position="36"/>
    </location>
</feature>
<sequence length="303" mass="33437">MPTAGLLCESSLGWRSLYFIQGAFSLLAYAVFFFFYEDSPTLHRNVSKKELTQIQLNKADLGLNTHEPVPYMHIIRDPCIVGVWSSITGANLGFFSIFYYGPVYVNKVLHLDVQATGFATALPFILSATVKLIAGPISDCSVCVSERTRILIFTSMSQGFLAVFFMIMALTESATIAQIAYTAAIVFSGFNVVGSVKCSQLRARQHTHFVMAVVSCNASTITLLLPFVVTMWSRLFFGISAIVVTVNLPFLFLARTDPAPWTTPGFVASHRKVAEKKLTQTTNVPYDETGITQEYVPDSVKVH</sequence>
<evidence type="ECO:0000313" key="2">
    <source>
        <dbReference type="EMBL" id="KHJ87886.1"/>
    </source>
</evidence>
<dbReference type="InterPro" id="IPR036259">
    <property type="entry name" value="MFS_trans_sf"/>
</dbReference>
<dbReference type="EMBL" id="KN556837">
    <property type="protein sequence ID" value="KHJ87886.1"/>
    <property type="molecule type" value="Genomic_DNA"/>
</dbReference>
<evidence type="ECO:0000256" key="1">
    <source>
        <dbReference type="SAM" id="Phobius"/>
    </source>
</evidence>
<gene>
    <name evidence="2" type="ORF">OESDEN_12329</name>
</gene>
<evidence type="ECO:0008006" key="4">
    <source>
        <dbReference type="Google" id="ProtNLM"/>
    </source>
</evidence>
<evidence type="ECO:0000313" key="3">
    <source>
        <dbReference type="Proteomes" id="UP000053660"/>
    </source>
</evidence>
<feature type="transmembrane region" description="Helical" evidence="1">
    <location>
        <begin position="79"/>
        <end position="100"/>
    </location>
</feature>
<dbReference type="Gene3D" id="1.20.1250.20">
    <property type="entry name" value="MFS general substrate transporter like domains"/>
    <property type="match status" value="1"/>
</dbReference>
<dbReference type="PANTHER" id="PTHR45757:SF11">
    <property type="entry name" value="MAJOR FACILITATOR SUPERFAMILY (MFS) PROFILE DOMAIN-CONTAINING PROTEIN"/>
    <property type="match status" value="1"/>
</dbReference>
<feature type="transmembrane region" description="Helical" evidence="1">
    <location>
        <begin position="176"/>
        <end position="196"/>
    </location>
</feature>
<dbReference type="GO" id="GO:0016020">
    <property type="term" value="C:membrane"/>
    <property type="evidence" value="ECO:0007669"/>
    <property type="project" value="TreeGrafter"/>
</dbReference>
<dbReference type="InterPro" id="IPR011701">
    <property type="entry name" value="MFS"/>
</dbReference>
<feature type="transmembrane region" description="Helical" evidence="1">
    <location>
        <begin position="208"/>
        <end position="229"/>
    </location>
</feature>
<dbReference type="Pfam" id="PF07690">
    <property type="entry name" value="MFS_1"/>
    <property type="match status" value="1"/>
</dbReference>
<keyword evidence="1" id="KW-0812">Transmembrane</keyword>
<dbReference type="PANTHER" id="PTHR45757">
    <property type="entry name" value="PROTEIN CBG23364-RELATED"/>
    <property type="match status" value="1"/>
</dbReference>
<reference evidence="2 3" key="1">
    <citation type="submission" date="2014-03" db="EMBL/GenBank/DDBJ databases">
        <title>Draft genome of the hookworm Oesophagostomum dentatum.</title>
        <authorList>
            <person name="Mitreva M."/>
        </authorList>
    </citation>
    <scope>NUCLEOTIDE SEQUENCE [LARGE SCALE GENOMIC DNA]</scope>
    <source>
        <strain evidence="2 3">OD-Hann</strain>
    </source>
</reference>
<accession>A0A0B1SVF7</accession>
<feature type="transmembrane region" description="Helical" evidence="1">
    <location>
        <begin position="120"/>
        <end position="138"/>
    </location>
</feature>
<name>A0A0B1SVF7_OESDE</name>
<dbReference type="GO" id="GO:0022857">
    <property type="term" value="F:transmembrane transporter activity"/>
    <property type="evidence" value="ECO:0007669"/>
    <property type="project" value="InterPro"/>
</dbReference>
<proteinExistence type="predicted"/>
<dbReference type="OrthoDB" id="2985014at2759"/>
<dbReference type="Proteomes" id="UP000053660">
    <property type="component" value="Unassembled WGS sequence"/>
</dbReference>
<organism evidence="2 3">
    <name type="scientific">Oesophagostomum dentatum</name>
    <name type="common">Nodular worm</name>
    <dbReference type="NCBI Taxonomy" id="61180"/>
    <lineage>
        <taxon>Eukaryota</taxon>
        <taxon>Metazoa</taxon>
        <taxon>Ecdysozoa</taxon>
        <taxon>Nematoda</taxon>
        <taxon>Chromadorea</taxon>
        <taxon>Rhabditida</taxon>
        <taxon>Rhabditina</taxon>
        <taxon>Rhabditomorpha</taxon>
        <taxon>Strongyloidea</taxon>
        <taxon>Strongylidae</taxon>
        <taxon>Oesophagostomum</taxon>
    </lineage>
</organism>